<gene>
    <name evidence="2" type="ORF">GGQ59_001624</name>
</gene>
<comment type="caution">
    <text evidence="2">The sequence shown here is derived from an EMBL/GenBank/DDBJ whole genome shotgun (WGS) entry which is preliminary data.</text>
</comment>
<keyword evidence="3" id="KW-1185">Reference proteome</keyword>
<dbReference type="Proteomes" id="UP000563524">
    <property type="component" value="Unassembled WGS sequence"/>
</dbReference>
<name>A0A840I2N6_9PROT</name>
<dbReference type="AlphaFoldDB" id="A0A840I2N6"/>
<evidence type="ECO:0000313" key="2">
    <source>
        <dbReference type="EMBL" id="MBB4659099.1"/>
    </source>
</evidence>
<organism evidence="2 3">
    <name type="scientific">Parvularcula dongshanensis</name>
    <dbReference type="NCBI Taxonomy" id="1173995"/>
    <lineage>
        <taxon>Bacteria</taxon>
        <taxon>Pseudomonadati</taxon>
        <taxon>Pseudomonadota</taxon>
        <taxon>Alphaproteobacteria</taxon>
        <taxon>Parvularculales</taxon>
        <taxon>Parvularculaceae</taxon>
        <taxon>Parvularcula</taxon>
    </lineage>
</organism>
<protein>
    <submittedName>
        <fullName evidence="2">Uncharacterized protein</fullName>
    </submittedName>
</protein>
<feature type="region of interest" description="Disordered" evidence="1">
    <location>
        <begin position="20"/>
        <end position="42"/>
    </location>
</feature>
<evidence type="ECO:0000313" key="3">
    <source>
        <dbReference type="Proteomes" id="UP000563524"/>
    </source>
</evidence>
<sequence length="52" mass="5660">MSMLPLDLASRARDVFLQEKPPFERLPQDGQPPRALIGDRSDGRAVAAAAEV</sequence>
<proteinExistence type="predicted"/>
<dbReference type="EMBL" id="JACHOB010000003">
    <property type="protein sequence ID" value="MBB4659099.1"/>
    <property type="molecule type" value="Genomic_DNA"/>
</dbReference>
<reference evidence="2 3" key="1">
    <citation type="submission" date="2020-08" db="EMBL/GenBank/DDBJ databases">
        <title>Genomic Encyclopedia of Type Strains, Phase IV (KMG-IV): sequencing the most valuable type-strain genomes for metagenomic binning, comparative biology and taxonomic classification.</title>
        <authorList>
            <person name="Goeker M."/>
        </authorList>
    </citation>
    <scope>NUCLEOTIDE SEQUENCE [LARGE SCALE GENOMIC DNA]</scope>
    <source>
        <strain evidence="2 3">DSM 102850</strain>
    </source>
</reference>
<evidence type="ECO:0000256" key="1">
    <source>
        <dbReference type="SAM" id="MobiDB-lite"/>
    </source>
</evidence>
<dbReference type="RefSeq" id="WP_183817367.1">
    <property type="nucleotide sequence ID" value="NZ_JACHOB010000003.1"/>
</dbReference>
<accession>A0A840I2N6</accession>